<dbReference type="AlphaFoldDB" id="A0A318U6C4"/>
<evidence type="ECO:0000313" key="2">
    <source>
        <dbReference type="EMBL" id="PYF11936.1"/>
    </source>
</evidence>
<dbReference type="EMBL" id="QJTK01000002">
    <property type="protein sequence ID" value="PYF11936.1"/>
    <property type="molecule type" value="Genomic_DNA"/>
</dbReference>
<dbReference type="InterPro" id="IPR046358">
    <property type="entry name" value="Flagellin_C"/>
</dbReference>
<dbReference type="Pfam" id="PF00700">
    <property type="entry name" value="Flagellin_C"/>
    <property type="match status" value="1"/>
</dbReference>
<feature type="domain" description="Flagellin C-terminal" evidence="1">
    <location>
        <begin position="262"/>
        <end position="337"/>
    </location>
</feature>
<comment type="caution">
    <text evidence="2">The sequence shown here is derived from an EMBL/GenBank/DDBJ whole genome shotgun (WGS) entry which is preliminary data.</text>
</comment>
<keyword evidence="3" id="KW-1185">Reference proteome</keyword>
<reference evidence="2 3" key="1">
    <citation type="submission" date="2018-06" db="EMBL/GenBank/DDBJ databases">
        <title>Genomic Encyclopedia of Type Strains, Phase III (KMG-III): the genomes of soil and plant-associated and newly described type strains.</title>
        <authorList>
            <person name="Whitman W."/>
        </authorList>
    </citation>
    <scope>NUCLEOTIDE SEQUENCE [LARGE SCALE GENOMIC DNA]</scope>
    <source>
        <strain evidence="2 3">JA737</strain>
    </source>
</reference>
<gene>
    <name evidence="2" type="ORF">C8J30_102250</name>
</gene>
<sequence>MKYISVGDMSQTYLMRRHNVQLKSTISRLSDEMISGISQDLGTAVGGDFTALAAIDRSIARGDAYKQVATETDLMAGTQQDALEMIQGHAEAIGSTLVSASFTASYSMIDSGAQNAAARFSAVVDALNVNVAGRYVFSGTTTDTKPVASTDTIISGLEAAIGGLNAAEDIVNAVDDWFDAAVGDNGYLDQAYIGSADSLAPVRLSETDTTQLTITAADPTIRNMLKGFAMATLVARDLVPSNTETRALVIRAAGERITAGQSELTNLSSELGTVEGIISDAQTRNSAQQTALGLARKDLIGVDDYESATALEAAQSQMQTLYTLTSRLTKLSLTDYL</sequence>
<proteinExistence type="predicted"/>
<organism evidence="2 3">
    <name type="scientific">Rhodobacter viridis</name>
    <dbReference type="NCBI Taxonomy" id="1054202"/>
    <lineage>
        <taxon>Bacteria</taxon>
        <taxon>Pseudomonadati</taxon>
        <taxon>Pseudomonadota</taxon>
        <taxon>Alphaproteobacteria</taxon>
        <taxon>Rhodobacterales</taxon>
        <taxon>Rhodobacter group</taxon>
        <taxon>Rhodobacter</taxon>
    </lineage>
</organism>
<keyword evidence="2" id="KW-0966">Cell projection</keyword>
<evidence type="ECO:0000313" key="3">
    <source>
        <dbReference type="Proteomes" id="UP000247727"/>
    </source>
</evidence>
<dbReference type="RefSeq" id="WP_181420772.1">
    <property type="nucleotide sequence ID" value="NZ_QJTK01000002.1"/>
</dbReference>
<dbReference type="SUPFAM" id="SSF64518">
    <property type="entry name" value="Phase 1 flagellin"/>
    <property type="match status" value="1"/>
</dbReference>
<protein>
    <submittedName>
        <fullName evidence="2">Flagellar hook-associated protein 3 FlgL</fullName>
    </submittedName>
</protein>
<keyword evidence="2" id="KW-0282">Flagellum</keyword>
<keyword evidence="2" id="KW-0969">Cilium</keyword>
<name>A0A318U6C4_9RHOB</name>
<dbReference type="Proteomes" id="UP000247727">
    <property type="component" value="Unassembled WGS sequence"/>
</dbReference>
<accession>A0A318U6C4</accession>
<evidence type="ECO:0000259" key="1">
    <source>
        <dbReference type="Pfam" id="PF00700"/>
    </source>
</evidence>
<dbReference type="Gene3D" id="1.20.1330.10">
    <property type="entry name" value="f41 fragment of flagellin, N-terminal domain"/>
    <property type="match status" value="1"/>
</dbReference>